<feature type="domain" description="DUF2241" evidence="1">
    <location>
        <begin position="2"/>
        <end position="69"/>
    </location>
</feature>
<evidence type="ECO:0000313" key="3">
    <source>
        <dbReference type="Proteomes" id="UP001148203"/>
    </source>
</evidence>
<dbReference type="SUPFAM" id="SSF55021">
    <property type="entry name" value="ACT-like"/>
    <property type="match status" value="2"/>
</dbReference>
<dbReference type="Pfam" id="PF10000">
    <property type="entry name" value="ACT_3"/>
    <property type="match status" value="1"/>
</dbReference>
<evidence type="ECO:0000313" key="2">
    <source>
        <dbReference type="EMBL" id="MDD0993073.1"/>
    </source>
</evidence>
<dbReference type="Gene3D" id="3.30.2130.10">
    <property type="entry name" value="VC0802-like"/>
    <property type="match status" value="1"/>
</dbReference>
<reference evidence="2 3" key="1">
    <citation type="submission" date="2022-05" db="EMBL/GenBank/DDBJ databases">
        <title>Novel Pseudomonas spp. Isolated from a Rainbow Trout Aquaculture Facility.</title>
        <authorList>
            <person name="Testerman T."/>
            <person name="Graf J."/>
        </authorList>
    </citation>
    <scope>NUCLEOTIDE SEQUENCE [LARGE SCALE GENOMIC DNA]</scope>
    <source>
        <strain evidence="2 3">ID681</strain>
    </source>
</reference>
<protein>
    <submittedName>
        <fullName evidence="2">ACT domain-containing protein</fullName>
    </submittedName>
</protein>
<dbReference type="PANTHER" id="PTHR39199">
    <property type="entry name" value="BLR5128 PROTEIN"/>
    <property type="match status" value="1"/>
</dbReference>
<name>A0ABT5NXY9_9PSED</name>
<dbReference type="PANTHER" id="PTHR39199:SF1">
    <property type="entry name" value="BLR5128 PROTEIN"/>
    <property type="match status" value="1"/>
</dbReference>
<dbReference type="RefSeq" id="WP_273913889.1">
    <property type="nucleotide sequence ID" value="NZ_JAMDGX010000113.1"/>
</dbReference>
<dbReference type="EMBL" id="JAMDGY010000077">
    <property type="protein sequence ID" value="MDD0993073.1"/>
    <property type="molecule type" value="Genomic_DNA"/>
</dbReference>
<dbReference type="InterPro" id="IPR045865">
    <property type="entry name" value="ACT-like_dom_sf"/>
</dbReference>
<sequence>MSGETALATLLRSMKPQLNDGDYVFCTVKDWPAIQPAEVIGSFQEAEGLTLILARERAQALGLAFSYEAAWITLTVHSSLEAVGLTAAFASALGRAGISCNVVAAFYHDHIFVAKADAQRAMAVLEQLACAA</sequence>
<evidence type="ECO:0000259" key="1">
    <source>
        <dbReference type="Pfam" id="PF10000"/>
    </source>
</evidence>
<dbReference type="Proteomes" id="UP001148203">
    <property type="component" value="Unassembled WGS sequence"/>
</dbReference>
<proteinExistence type="predicted"/>
<keyword evidence="3" id="KW-1185">Reference proteome</keyword>
<accession>A0ABT5NXY9</accession>
<dbReference type="InterPro" id="IPR018717">
    <property type="entry name" value="DUF2241"/>
</dbReference>
<comment type="caution">
    <text evidence="2">The sequence shown here is derived from an EMBL/GenBank/DDBJ whole genome shotgun (WGS) entry which is preliminary data.</text>
</comment>
<organism evidence="2 3">
    <name type="scientific">Pseudomonas fontis</name>
    <dbReference type="NCBI Taxonomy" id="2942633"/>
    <lineage>
        <taxon>Bacteria</taxon>
        <taxon>Pseudomonadati</taxon>
        <taxon>Pseudomonadota</taxon>
        <taxon>Gammaproteobacteria</taxon>
        <taxon>Pseudomonadales</taxon>
        <taxon>Pseudomonadaceae</taxon>
        <taxon>Pseudomonas</taxon>
    </lineage>
</organism>
<gene>
    <name evidence="2" type="ORF">M5G11_21305</name>
</gene>